<proteinExistence type="predicted"/>
<evidence type="ECO:0000313" key="2">
    <source>
        <dbReference type="EMBL" id="RDK83794.1"/>
    </source>
</evidence>
<comment type="caution">
    <text evidence="2">The sequence shown here is derived from an EMBL/GenBank/DDBJ whole genome shotgun (WGS) entry which is preliminary data.</text>
</comment>
<keyword evidence="3" id="KW-1185">Reference proteome</keyword>
<gene>
    <name evidence="2" type="ORF">C8D94_1067</name>
</gene>
<feature type="coiled-coil region" evidence="1">
    <location>
        <begin position="1"/>
        <end position="41"/>
    </location>
</feature>
<dbReference type="Proteomes" id="UP000255317">
    <property type="component" value="Unassembled WGS sequence"/>
</dbReference>
<evidence type="ECO:0000256" key="1">
    <source>
        <dbReference type="SAM" id="Coils"/>
    </source>
</evidence>
<dbReference type="AlphaFoldDB" id="A0A370Q605"/>
<accession>A0A370Q605</accession>
<protein>
    <submittedName>
        <fullName evidence="2">Uncharacterized protein</fullName>
    </submittedName>
</protein>
<organism evidence="2 3">
    <name type="scientific">Marinirhabdus gelatinilytica</name>
    <dbReference type="NCBI Taxonomy" id="1703343"/>
    <lineage>
        <taxon>Bacteria</taxon>
        <taxon>Pseudomonadati</taxon>
        <taxon>Bacteroidota</taxon>
        <taxon>Flavobacteriia</taxon>
        <taxon>Flavobacteriales</taxon>
        <taxon>Flavobacteriaceae</taxon>
    </lineage>
</organism>
<name>A0A370Q605_9FLAO</name>
<keyword evidence="1" id="KW-0175">Coiled coil</keyword>
<dbReference type="EMBL" id="QRAO01000006">
    <property type="protein sequence ID" value="RDK83794.1"/>
    <property type="molecule type" value="Genomic_DNA"/>
</dbReference>
<sequence length="42" mass="5090">MKKITEDKNELDELFENNKDKKNALKKIVKKLEENENTNRKQ</sequence>
<reference evidence="2 3" key="1">
    <citation type="submission" date="2018-07" db="EMBL/GenBank/DDBJ databases">
        <title>Genomic Encyclopedia of Type Strains, Phase IV (KMG-IV): sequencing the most valuable type-strain genomes for metagenomic binning, comparative biology and taxonomic classification.</title>
        <authorList>
            <person name="Goeker M."/>
        </authorList>
    </citation>
    <scope>NUCLEOTIDE SEQUENCE [LARGE SCALE GENOMIC DNA]</scope>
    <source>
        <strain evidence="2 3">DSM 101478</strain>
    </source>
</reference>
<dbReference type="RefSeq" id="WP_262510549.1">
    <property type="nucleotide sequence ID" value="NZ_QRAO01000006.1"/>
</dbReference>
<evidence type="ECO:0000313" key="3">
    <source>
        <dbReference type="Proteomes" id="UP000255317"/>
    </source>
</evidence>